<reference evidence="1" key="1">
    <citation type="submission" date="2022-12" db="EMBL/GenBank/DDBJ databases">
        <title>Bacterial isolates from different developmental stages of Nematostella vectensis.</title>
        <authorList>
            <person name="Fraune S."/>
        </authorList>
    </citation>
    <scope>NUCLEOTIDE SEQUENCE</scope>
    <source>
        <strain evidence="1">G21630-S1</strain>
    </source>
</reference>
<gene>
    <name evidence="1" type="ORF">O4H49_13325</name>
</gene>
<accession>A0ABT4LL08</accession>
<comment type="caution">
    <text evidence="1">The sequence shown here is derived from an EMBL/GenBank/DDBJ whole genome shotgun (WGS) entry which is preliminary data.</text>
</comment>
<dbReference type="Proteomes" id="UP001069802">
    <property type="component" value="Unassembled WGS sequence"/>
</dbReference>
<organism evidence="1 2">
    <name type="scientific">Kiloniella laminariae</name>
    <dbReference type="NCBI Taxonomy" id="454162"/>
    <lineage>
        <taxon>Bacteria</taxon>
        <taxon>Pseudomonadati</taxon>
        <taxon>Pseudomonadota</taxon>
        <taxon>Alphaproteobacteria</taxon>
        <taxon>Rhodospirillales</taxon>
        <taxon>Kiloniellaceae</taxon>
        <taxon>Kiloniella</taxon>
    </lineage>
</organism>
<dbReference type="EMBL" id="JAPWGY010000004">
    <property type="protein sequence ID" value="MCZ4281766.1"/>
    <property type="molecule type" value="Genomic_DNA"/>
</dbReference>
<dbReference type="RefSeq" id="WP_269423927.1">
    <property type="nucleotide sequence ID" value="NZ_JAPWGY010000004.1"/>
</dbReference>
<protein>
    <submittedName>
        <fullName evidence="1">Uncharacterized protein</fullName>
    </submittedName>
</protein>
<proteinExistence type="predicted"/>
<keyword evidence="2" id="KW-1185">Reference proteome</keyword>
<sequence>MSWVLPGDQETRLRIAKGYPFEAPPSSYLFEDGQVRLFSELQGEELAHWNTVVRQRTAVIAHGSNRAPEQLARKFAGHLSAGEAIPVTAIWLKDHEVVYSAHVTRYGSVAAELIHCPGTAVQVFVTWLDQAQLLRMHESELPSENYTYGHLDCDWISADLRTDHDAEQGSVCRDISLPSVKLMVYRSTAGALSFRGEAVAISALPARGRSLQAWQQCEVLQHVHQVHGLRQCDLPELLDQAILEAIDSSDYRRRLVRSLKKQSLDVPHPSYTIYL</sequence>
<evidence type="ECO:0000313" key="2">
    <source>
        <dbReference type="Proteomes" id="UP001069802"/>
    </source>
</evidence>
<evidence type="ECO:0000313" key="1">
    <source>
        <dbReference type="EMBL" id="MCZ4281766.1"/>
    </source>
</evidence>
<name>A0ABT4LL08_9PROT</name>